<dbReference type="Proteomes" id="UP000095765">
    <property type="component" value="Unassembled WGS sequence"/>
</dbReference>
<dbReference type="PANTHER" id="PTHR40061:SF1">
    <property type="entry name" value="SPORULATION PROTEIN YLMC-RELATED"/>
    <property type="match status" value="1"/>
</dbReference>
<evidence type="ECO:0000313" key="3">
    <source>
        <dbReference type="Proteomes" id="UP000095765"/>
    </source>
</evidence>
<dbReference type="NCBIfam" id="TIGR02888">
    <property type="entry name" value="spore_YlmC_YmxH"/>
    <property type="match status" value="1"/>
</dbReference>
<dbReference type="PANTHER" id="PTHR40061">
    <property type="entry name" value="SPORULATION PROTEIN YLMC-RELATED"/>
    <property type="match status" value="1"/>
</dbReference>
<accession>A0A174PZX3</accession>
<evidence type="ECO:0000259" key="1">
    <source>
        <dbReference type="Pfam" id="PF05239"/>
    </source>
</evidence>
<evidence type="ECO:0000313" key="2">
    <source>
        <dbReference type="EMBL" id="CUP65166.1"/>
    </source>
</evidence>
<gene>
    <name evidence="2" type="ORF">ERS852551_01487</name>
</gene>
<dbReference type="EMBL" id="CZBE01000008">
    <property type="protein sequence ID" value="CUP65166.1"/>
    <property type="molecule type" value="Genomic_DNA"/>
</dbReference>
<dbReference type="AlphaFoldDB" id="A0A174PZX3"/>
<dbReference type="OrthoDB" id="6024937at2"/>
<dbReference type="SUPFAM" id="SSF50346">
    <property type="entry name" value="PRC-barrel domain"/>
    <property type="match status" value="1"/>
</dbReference>
<dbReference type="RefSeq" id="WP_055244833.1">
    <property type="nucleotide sequence ID" value="NZ_CABIWA010000011.1"/>
</dbReference>
<protein>
    <submittedName>
        <fullName evidence="2">Sporulation protein, YlmC/YmxH family</fullName>
    </submittedName>
</protein>
<dbReference type="InterPro" id="IPR027275">
    <property type="entry name" value="PRC-brl_dom"/>
</dbReference>
<dbReference type="Pfam" id="PF05239">
    <property type="entry name" value="PRC"/>
    <property type="match status" value="1"/>
</dbReference>
<proteinExistence type="predicted"/>
<dbReference type="Gene3D" id="2.30.30.240">
    <property type="entry name" value="PRC-barrel domain"/>
    <property type="match status" value="1"/>
</dbReference>
<reference evidence="2 3" key="1">
    <citation type="submission" date="2015-09" db="EMBL/GenBank/DDBJ databases">
        <authorList>
            <consortium name="Pathogen Informatics"/>
        </authorList>
    </citation>
    <scope>NUCLEOTIDE SEQUENCE [LARGE SCALE GENOMIC DNA]</scope>
    <source>
        <strain evidence="2 3">2789STDY5834939</strain>
    </source>
</reference>
<dbReference type="InterPro" id="IPR014238">
    <property type="entry name" value="Spore_YlmC/YmxH"/>
</dbReference>
<name>A0A174PZX3_9FIRM</name>
<feature type="domain" description="PRC-barrel" evidence="1">
    <location>
        <begin position="5"/>
        <end position="76"/>
    </location>
</feature>
<sequence length="98" mass="10602">MFCRLGDLRSKFVINVRNGGKLGYVSDVEIDTVTAAVTSLIIRGRLRLFGLLGRAEDIVVQWADIEVIGEDTILVNHTLPADGSTGKGGGLFRILSED</sequence>
<organism evidence="2 3">
    <name type="scientific">Anaerotruncus colihominis</name>
    <dbReference type="NCBI Taxonomy" id="169435"/>
    <lineage>
        <taxon>Bacteria</taxon>
        <taxon>Bacillati</taxon>
        <taxon>Bacillota</taxon>
        <taxon>Clostridia</taxon>
        <taxon>Eubacteriales</taxon>
        <taxon>Oscillospiraceae</taxon>
        <taxon>Anaerotruncus</taxon>
    </lineage>
</organism>
<dbReference type="InterPro" id="IPR011033">
    <property type="entry name" value="PRC_barrel-like_sf"/>
</dbReference>